<protein>
    <submittedName>
        <fullName evidence="4">Glycoside hydrolase family 95 protein</fullName>
    </submittedName>
</protein>
<dbReference type="EMBL" id="JBBPCC010000001">
    <property type="protein sequence ID" value="MEK8126858.1"/>
    <property type="molecule type" value="Genomic_DNA"/>
</dbReference>
<dbReference type="InterPro" id="IPR008928">
    <property type="entry name" value="6-hairpin_glycosidase_sf"/>
</dbReference>
<proteinExistence type="predicted"/>
<evidence type="ECO:0000259" key="1">
    <source>
        <dbReference type="Pfam" id="PF14498"/>
    </source>
</evidence>
<evidence type="ECO:0000259" key="3">
    <source>
        <dbReference type="Pfam" id="PF22124"/>
    </source>
</evidence>
<keyword evidence="4" id="KW-0378">Hydrolase</keyword>
<dbReference type="Pfam" id="PF14498">
    <property type="entry name" value="Glyco_hyd_65N_2"/>
    <property type="match status" value="1"/>
</dbReference>
<dbReference type="InterPro" id="IPR054363">
    <property type="entry name" value="GH95_cat"/>
</dbReference>
<organism evidence="4 5">
    <name type="scientific">Paenibacillus filicis</name>
    <dbReference type="NCBI Taxonomy" id="669464"/>
    <lineage>
        <taxon>Bacteria</taxon>
        <taxon>Bacillati</taxon>
        <taxon>Bacillota</taxon>
        <taxon>Bacilli</taxon>
        <taxon>Bacillales</taxon>
        <taxon>Paenibacillaceae</taxon>
        <taxon>Paenibacillus</taxon>
    </lineage>
</organism>
<dbReference type="InterPro" id="IPR027414">
    <property type="entry name" value="GH95_N_dom"/>
</dbReference>
<dbReference type="RefSeq" id="WP_341413902.1">
    <property type="nucleotide sequence ID" value="NZ_JBBPCC010000001.1"/>
</dbReference>
<feature type="domain" description="Alpha fucosidase A-like C-terminal" evidence="2">
    <location>
        <begin position="686"/>
        <end position="753"/>
    </location>
</feature>
<evidence type="ECO:0000313" key="5">
    <source>
        <dbReference type="Proteomes" id="UP001469365"/>
    </source>
</evidence>
<comment type="caution">
    <text evidence="4">The sequence shown here is derived from an EMBL/GenBank/DDBJ whole genome shotgun (WGS) entry which is preliminary data.</text>
</comment>
<dbReference type="Pfam" id="PF21307">
    <property type="entry name" value="Glyco_hydro_95_C"/>
    <property type="match status" value="1"/>
</dbReference>
<sequence>MSGEPMSDRNSLWYRKPASVWTEALPLGNGRLGAMIFGQVKEERIGLNEDTIWYGGPRSGENPDAAAVLPEVRSLLLEGRLSEATELARMGVFSTPKYFAPYQPLGDLRLFHHGQLAQADRYHRQLRLDEAVAEVSYEAGGAVYRREYFSSEPDQMLVVRLTCSEPGRLRLGVNLNRRPYEGDTRADGTDRILMNGECGRNGVDFCCAVQAVAEDGVVRMLGDFIQIEGATRVTLLLAAASTFRESDPQSAVVGRLERAAAIPYAELRARHVADASALYGRVRLELGREAGNAGGASGASDASDASGAEDLPTDERLELMRQGKPDLGLEQLYFQYGRYLLIASSRPGSLPANLQGLWNDSFTPPWESKYTINVNTQMNYWPAEVCGLSECHEPLFDLLDRMRPHGRETARKLYGCEGFVAHHNTNLWGETRPEGILPTSVLWPMGGAWLSLHLWERFLFTGDPKFLAERAYPVLREAAVFFLNYMTELPDGRLVTGPSLSPENTYVLPSGEQGAMCMGPSMDTQIVRELFGACCRSAALLGGDDDFAARLETARTKLPEVEIGSRGQLLEWLEEYEEADRGHRHISHLFALHPGTGIDPRRTPELAAAARTTLLERLAHGGGHTGWSCAWIVNMFARLGDGEQAYTYVRRLLSHSTYPNLFDAHPPFQIDGNFGGTAGMAEMLLQSHQEELHLLPALPGAWDQGSVSGLRARGGFTVDMRWRDGTLTQADIVANLTGRCRIRSAVPLRIVSASVADTYAGYGSGEGSAKASDADTGSLSVQEAASGEYLLAWQAKPGLAYRLEPINEAEGGEEK</sequence>
<reference evidence="4 5" key="1">
    <citation type="submission" date="2024-04" db="EMBL/GenBank/DDBJ databases">
        <title>draft genome sequnece of Paenibacillus filicis.</title>
        <authorList>
            <person name="Kim D.-U."/>
        </authorList>
    </citation>
    <scope>NUCLEOTIDE SEQUENCE [LARGE SCALE GENOMIC DNA]</scope>
    <source>
        <strain evidence="4 5">KACC14197</strain>
    </source>
</reference>
<dbReference type="SUPFAM" id="SSF48208">
    <property type="entry name" value="Six-hairpin glycosidases"/>
    <property type="match status" value="1"/>
</dbReference>
<dbReference type="Proteomes" id="UP001469365">
    <property type="component" value="Unassembled WGS sequence"/>
</dbReference>
<dbReference type="PANTHER" id="PTHR31084:SF0">
    <property type="entry name" value="ALPHA-L-FUCOSIDASE 2"/>
    <property type="match status" value="1"/>
</dbReference>
<dbReference type="GO" id="GO:0016787">
    <property type="term" value="F:hydrolase activity"/>
    <property type="evidence" value="ECO:0007669"/>
    <property type="project" value="UniProtKB-KW"/>
</dbReference>
<evidence type="ECO:0000313" key="4">
    <source>
        <dbReference type="EMBL" id="MEK8126858.1"/>
    </source>
</evidence>
<feature type="domain" description="Glycosyl hydrolase family 95 N-terminal" evidence="1">
    <location>
        <begin position="12"/>
        <end position="245"/>
    </location>
</feature>
<dbReference type="InterPro" id="IPR016518">
    <property type="entry name" value="Alpha-L-fucosidase"/>
</dbReference>
<dbReference type="Gene3D" id="1.50.10.10">
    <property type="match status" value="1"/>
</dbReference>
<name>A0ABU9DFM6_9BACL</name>
<evidence type="ECO:0000259" key="2">
    <source>
        <dbReference type="Pfam" id="PF21307"/>
    </source>
</evidence>
<dbReference type="InterPro" id="IPR049053">
    <property type="entry name" value="AFCA-like_C"/>
</dbReference>
<feature type="domain" description="Glycosyl hydrolase family 95 catalytic" evidence="3">
    <location>
        <begin position="264"/>
        <end position="684"/>
    </location>
</feature>
<accession>A0ABU9DFM6</accession>
<dbReference type="PIRSF" id="PIRSF007663">
    <property type="entry name" value="UCP007663"/>
    <property type="match status" value="1"/>
</dbReference>
<dbReference type="Pfam" id="PF22124">
    <property type="entry name" value="Glyco_hydro_95_cat"/>
    <property type="match status" value="1"/>
</dbReference>
<dbReference type="InterPro" id="IPR012341">
    <property type="entry name" value="6hp_glycosidase-like_sf"/>
</dbReference>
<gene>
    <name evidence="4" type="ORF">WMW72_02945</name>
</gene>
<dbReference type="PANTHER" id="PTHR31084">
    <property type="entry name" value="ALPHA-L-FUCOSIDASE 2"/>
    <property type="match status" value="1"/>
</dbReference>
<keyword evidence="5" id="KW-1185">Reference proteome</keyword>